<dbReference type="GO" id="GO:0003735">
    <property type="term" value="F:structural constituent of ribosome"/>
    <property type="evidence" value="ECO:0007669"/>
    <property type="project" value="InterPro"/>
</dbReference>
<feature type="domain" description="Ribosomal protein eL8/eL30/eS12/Gadd45" evidence="5">
    <location>
        <begin position="32"/>
        <end position="125"/>
    </location>
</feature>
<dbReference type="SUPFAM" id="SSF55315">
    <property type="entry name" value="L30e-like"/>
    <property type="match status" value="1"/>
</dbReference>
<protein>
    <recommendedName>
        <fullName evidence="4">40S ribosomal protein S12</fullName>
    </recommendedName>
</protein>
<dbReference type="Gene3D" id="3.30.1330.30">
    <property type="match status" value="1"/>
</dbReference>
<dbReference type="EMBL" id="SPOF01000016">
    <property type="protein sequence ID" value="TIB12983.1"/>
    <property type="molecule type" value="Genomic_DNA"/>
</dbReference>
<dbReference type="GO" id="GO:0022626">
    <property type="term" value="C:cytosolic ribosome"/>
    <property type="evidence" value="ECO:0007669"/>
    <property type="project" value="UniProtKB-ARBA"/>
</dbReference>
<evidence type="ECO:0000256" key="1">
    <source>
        <dbReference type="ARBA" id="ARBA00005824"/>
    </source>
</evidence>
<organism evidence="6 7">
    <name type="scientific">Wallemia ichthyophaga</name>
    <dbReference type="NCBI Taxonomy" id="245174"/>
    <lineage>
        <taxon>Eukaryota</taxon>
        <taxon>Fungi</taxon>
        <taxon>Dikarya</taxon>
        <taxon>Basidiomycota</taxon>
        <taxon>Wallemiomycotina</taxon>
        <taxon>Wallemiomycetes</taxon>
        <taxon>Wallemiales</taxon>
        <taxon>Wallemiaceae</taxon>
        <taxon>Wallemia</taxon>
    </lineage>
</organism>
<evidence type="ECO:0000256" key="3">
    <source>
        <dbReference type="ARBA" id="ARBA00023274"/>
    </source>
</evidence>
<evidence type="ECO:0000256" key="2">
    <source>
        <dbReference type="ARBA" id="ARBA00022980"/>
    </source>
</evidence>
<evidence type="ECO:0000259" key="5">
    <source>
        <dbReference type="Pfam" id="PF01248"/>
    </source>
</evidence>
<evidence type="ECO:0000313" key="7">
    <source>
        <dbReference type="Proteomes" id="UP000306954"/>
    </source>
</evidence>
<evidence type="ECO:0000256" key="4">
    <source>
        <dbReference type="RuleBase" id="RU000670"/>
    </source>
</evidence>
<keyword evidence="2 4" id="KW-0689">Ribosomal protein</keyword>
<dbReference type="InterPro" id="IPR000530">
    <property type="entry name" value="Ribosomal_eS12"/>
</dbReference>
<dbReference type="FunFam" id="3.30.1330.30:FF:000005">
    <property type="entry name" value="40S ribosomal protein S12"/>
    <property type="match status" value="1"/>
</dbReference>
<dbReference type="InterPro" id="IPR004038">
    <property type="entry name" value="Ribosomal_eL8/eL30/eS12/Gad45"/>
</dbReference>
<comment type="caution">
    <text evidence="6">The sequence shown here is derived from an EMBL/GenBank/DDBJ whole genome shotgun (WGS) entry which is preliminary data.</text>
</comment>
<gene>
    <name evidence="6" type="ORF">E3P90_01775</name>
</gene>
<sequence length="407" mass="46140">MSENGEQQVEVPQEEVEVAEAAPAGKMSVEEALQQVLKNALYHDGLARGLRECAKALDRRAAHLCVLVETCTEAEYIKLIEALCAEHQINLIKVSDAKVLGTWAGLCKIDREGNARKVVGTSCVVVRDFGVESEDSLWLYNWRGRVFCVCCERFVLFLPRFPHLLYLILLWQDSGASQMMSFVGLLAYMVQLSCLPSLKNSYKLTRKHPKSLIIQSLKPTNNTKPAELISYLTFLQNCVLQPTDFLYSIEVLELNLEHFNKSTRLLACPQLSTCINKMPVLQKFTLTLDALIETENTHLLIGRSDGATELTINIDHMTHLKAAMLAIAICDKYFRIKLLRIHRPSLVDMPGFDLITQEHFIAILNALDSCYMRKPNMIIFKNYELVNGSITTDTPLNLIHTYITYIW</sequence>
<evidence type="ECO:0000313" key="6">
    <source>
        <dbReference type="EMBL" id="TIB12983.1"/>
    </source>
</evidence>
<dbReference type="Pfam" id="PF01248">
    <property type="entry name" value="Ribosomal_L7Ae"/>
    <property type="match status" value="1"/>
</dbReference>
<dbReference type="GO" id="GO:0006412">
    <property type="term" value="P:translation"/>
    <property type="evidence" value="ECO:0007669"/>
    <property type="project" value="InterPro"/>
</dbReference>
<accession>A0A4T0GFD1</accession>
<dbReference type="PANTHER" id="PTHR11843">
    <property type="entry name" value="40S RIBOSOMAL PROTEIN S12"/>
    <property type="match status" value="1"/>
</dbReference>
<dbReference type="Proteomes" id="UP000306954">
    <property type="component" value="Unassembled WGS sequence"/>
</dbReference>
<keyword evidence="3 4" id="KW-0687">Ribonucleoprotein</keyword>
<name>A0A4T0GFD1_WALIC</name>
<dbReference type="GO" id="GO:0015935">
    <property type="term" value="C:small ribosomal subunit"/>
    <property type="evidence" value="ECO:0007669"/>
    <property type="project" value="UniProtKB-ARBA"/>
</dbReference>
<dbReference type="PRINTS" id="PR00972">
    <property type="entry name" value="RIBSOMALS12E"/>
</dbReference>
<dbReference type="PROSITE" id="PS01189">
    <property type="entry name" value="RIBOSOMAL_S12E"/>
    <property type="match status" value="1"/>
</dbReference>
<dbReference type="InterPro" id="IPR029064">
    <property type="entry name" value="Ribosomal_eL30-like_sf"/>
</dbReference>
<reference evidence="6 7" key="1">
    <citation type="submission" date="2019-03" db="EMBL/GenBank/DDBJ databases">
        <title>Sequencing 23 genomes of Wallemia ichthyophaga.</title>
        <authorList>
            <person name="Gostincar C."/>
        </authorList>
    </citation>
    <scope>NUCLEOTIDE SEQUENCE [LARGE SCALE GENOMIC DNA]</scope>
    <source>
        <strain evidence="6 7">EXF-8621</strain>
    </source>
</reference>
<dbReference type="AlphaFoldDB" id="A0A4T0GFD1"/>
<comment type="similarity">
    <text evidence="1 4">Belongs to the eukaryotic ribosomal protein eS12 family.</text>
</comment>
<proteinExistence type="inferred from homology"/>
<dbReference type="InterPro" id="IPR047860">
    <property type="entry name" value="Ribosomal_eS12_CS"/>
</dbReference>